<keyword evidence="28" id="KW-1185">Reference proteome</keyword>
<keyword evidence="10" id="KW-0597">Phosphoprotein</keyword>
<keyword evidence="19" id="KW-0902">Two-component regulatory system</keyword>
<evidence type="ECO:0000256" key="16">
    <source>
        <dbReference type="ARBA" id="ARBA00022840"/>
    </source>
</evidence>
<evidence type="ECO:0000313" key="27">
    <source>
        <dbReference type="EMBL" id="WCT57220.1"/>
    </source>
</evidence>
<feature type="domain" description="Histidine kinase" evidence="25">
    <location>
        <begin position="148"/>
        <end position="338"/>
    </location>
</feature>
<evidence type="ECO:0000256" key="7">
    <source>
        <dbReference type="ARBA" id="ARBA00022475"/>
    </source>
</evidence>
<evidence type="ECO:0000256" key="3">
    <source>
        <dbReference type="ARBA" id="ARBA00004496"/>
    </source>
</evidence>
<reference evidence="27 28" key="1">
    <citation type="submission" date="2023-02" db="EMBL/GenBank/DDBJ databases">
        <title>Genome sequence of Paenibacillus kyungheensis KACC 18744.</title>
        <authorList>
            <person name="Kim S."/>
            <person name="Heo J."/>
            <person name="Kwon S.-W."/>
        </authorList>
    </citation>
    <scope>NUCLEOTIDE SEQUENCE [LARGE SCALE GENOMIC DNA]</scope>
    <source>
        <strain evidence="27 28">KACC 18744</strain>
    </source>
</reference>
<dbReference type="PRINTS" id="PR00344">
    <property type="entry name" value="BCTRLSENSOR"/>
</dbReference>
<proteinExistence type="predicted"/>
<dbReference type="CDD" id="cd16917">
    <property type="entry name" value="HATPase_UhpB-NarQ-NarX-like"/>
    <property type="match status" value="1"/>
</dbReference>
<comment type="function">
    <text evidence="22">Member of the two-component regulatory system NreB/NreC involved in the control of dissimilatory nitrate/nitrite reduction in response to oxygen. NreB functions as a direct oxygen sensor histidine kinase which is autophosphorylated, in the absence of oxygen, probably at the conserved histidine residue, and transfers its phosphate group probably to a conserved aspartate residue of NreC. NreB/NreC activates the expression of the nitrate (narGHJI) and nitrite (nir) reductase operons, as well as the putative nitrate transporter gene narT.</text>
</comment>
<organism evidence="27 28">
    <name type="scientific">Paenibacillus kyungheensis</name>
    <dbReference type="NCBI Taxonomy" id="1452732"/>
    <lineage>
        <taxon>Bacteria</taxon>
        <taxon>Bacillati</taxon>
        <taxon>Bacillota</taxon>
        <taxon>Bacilli</taxon>
        <taxon>Bacillales</taxon>
        <taxon>Paenibacillaceae</taxon>
        <taxon>Paenibacillus</taxon>
    </lineage>
</organism>
<dbReference type="InterPro" id="IPR004358">
    <property type="entry name" value="Sig_transdc_His_kin-like_C"/>
</dbReference>
<evidence type="ECO:0000259" key="26">
    <source>
        <dbReference type="PROSITE" id="PS50885"/>
    </source>
</evidence>
<dbReference type="GO" id="GO:0046872">
    <property type="term" value="F:metal ion binding"/>
    <property type="evidence" value="ECO:0007669"/>
    <property type="project" value="UniProtKB-KW"/>
</dbReference>
<evidence type="ECO:0000256" key="20">
    <source>
        <dbReference type="ARBA" id="ARBA00023014"/>
    </source>
</evidence>
<evidence type="ECO:0000256" key="11">
    <source>
        <dbReference type="ARBA" id="ARBA00022679"/>
    </source>
</evidence>
<keyword evidence="14" id="KW-0547">Nucleotide-binding</keyword>
<evidence type="ECO:0000256" key="23">
    <source>
        <dbReference type="ARBA" id="ARBA00030800"/>
    </source>
</evidence>
<evidence type="ECO:0000256" key="4">
    <source>
        <dbReference type="ARBA" id="ARBA00004651"/>
    </source>
</evidence>
<evidence type="ECO:0000256" key="18">
    <source>
        <dbReference type="ARBA" id="ARBA00023004"/>
    </source>
</evidence>
<dbReference type="GO" id="GO:0005886">
    <property type="term" value="C:plasma membrane"/>
    <property type="evidence" value="ECO:0007669"/>
    <property type="project" value="UniProtKB-SubCell"/>
</dbReference>
<dbReference type="SUPFAM" id="SSF55874">
    <property type="entry name" value="ATPase domain of HSP90 chaperone/DNA topoisomerase II/histidine kinase"/>
    <property type="match status" value="1"/>
</dbReference>
<keyword evidence="9" id="KW-0963">Cytoplasm</keyword>
<dbReference type="PROSITE" id="PS50109">
    <property type="entry name" value="HIS_KIN"/>
    <property type="match status" value="1"/>
</dbReference>
<feature type="domain" description="HAMP" evidence="26">
    <location>
        <begin position="65"/>
        <end position="117"/>
    </location>
</feature>
<dbReference type="Proteomes" id="UP001220509">
    <property type="component" value="Chromosome"/>
</dbReference>
<dbReference type="InterPro" id="IPR005467">
    <property type="entry name" value="His_kinase_dom"/>
</dbReference>
<dbReference type="PROSITE" id="PS50885">
    <property type="entry name" value="HAMP"/>
    <property type="match status" value="1"/>
</dbReference>
<evidence type="ECO:0000256" key="13">
    <source>
        <dbReference type="ARBA" id="ARBA00022723"/>
    </source>
</evidence>
<dbReference type="Pfam" id="PF02518">
    <property type="entry name" value="HATPase_c"/>
    <property type="match status" value="1"/>
</dbReference>
<keyword evidence="15 27" id="KW-0418">Kinase</keyword>
<keyword evidence="16" id="KW-0067">ATP-binding</keyword>
<dbReference type="Gene3D" id="6.10.340.10">
    <property type="match status" value="1"/>
</dbReference>
<dbReference type="InterPro" id="IPR003594">
    <property type="entry name" value="HATPase_dom"/>
</dbReference>
<dbReference type="InterPro" id="IPR036890">
    <property type="entry name" value="HATPase_C_sf"/>
</dbReference>
<protein>
    <recommendedName>
        <fullName evidence="6">Oxygen sensor histidine kinase NreB</fullName>
        <ecNumber evidence="5">2.7.13.3</ecNumber>
    </recommendedName>
    <alternativeName>
        <fullName evidence="23">Nitrogen regulation protein B</fullName>
    </alternativeName>
</protein>
<dbReference type="GO" id="GO:0005524">
    <property type="term" value="F:ATP binding"/>
    <property type="evidence" value="ECO:0007669"/>
    <property type="project" value="UniProtKB-KW"/>
</dbReference>
<evidence type="ECO:0000256" key="19">
    <source>
        <dbReference type="ARBA" id="ARBA00023012"/>
    </source>
</evidence>
<feature type="transmembrane region" description="Helical" evidence="24">
    <location>
        <begin position="44"/>
        <end position="63"/>
    </location>
</feature>
<evidence type="ECO:0000256" key="8">
    <source>
        <dbReference type="ARBA" id="ARBA00022485"/>
    </source>
</evidence>
<evidence type="ECO:0000256" key="17">
    <source>
        <dbReference type="ARBA" id="ARBA00022989"/>
    </source>
</evidence>
<keyword evidence="18" id="KW-0408">Iron</keyword>
<keyword evidence="12 24" id="KW-0812">Transmembrane</keyword>
<dbReference type="PANTHER" id="PTHR24421:SF37">
    <property type="entry name" value="SENSOR HISTIDINE KINASE NARS"/>
    <property type="match status" value="1"/>
</dbReference>
<dbReference type="InterPro" id="IPR011712">
    <property type="entry name" value="Sig_transdc_His_kin_sub3_dim/P"/>
</dbReference>
<dbReference type="SMART" id="SM00387">
    <property type="entry name" value="HATPase_c"/>
    <property type="match status" value="1"/>
</dbReference>
<name>A0AAX3M565_9BACL</name>
<keyword evidence="17 24" id="KW-1133">Transmembrane helix</keyword>
<accession>A0AAX3M565</accession>
<dbReference type="Gene3D" id="1.20.5.1930">
    <property type="match status" value="1"/>
</dbReference>
<dbReference type="AlphaFoldDB" id="A0AAX3M565"/>
<comment type="cofactor">
    <cofactor evidence="2">
        <name>[4Fe-4S] cluster</name>
        <dbReference type="ChEBI" id="CHEBI:49883"/>
    </cofactor>
</comment>
<keyword evidence="7" id="KW-1003">Cell membrane</keyword>
<gene>
    <name evidence="27" type="ORF">PQ456_06840</name>
</gene>
<dbReference type="Gene3D" id="3.30.565.10">
    <property type="entry name" value="Histidine kinase-like ATPase, C-terminal domain"/>
    <property type="match status" value="1"/>
</dbReference>
<keyword evidence="8" id="KW-0004">4Fe-4S</keyword>
<comment type="subcellular location">
    <subcellularLocation>
        <location evidence="4">Cell membrane</location>
        <topology evidence="4">Multi-pass membrane protein</topology>
    </subcellularLocation>
    <subcellularLocation>
        <location evidence="3">Cytoplasm</location>
    </subcellularLocation>
</comment>
<evidence type="ECO:0000256" key="2">
    <source>
        <dbReference type="ARBA" id="ARBA00001966"/>
    </source>
</evidence>
<evidence type="ECO:0000256" key="12">
    <source>
        <dbReference type="ARBA" id="ARBA00022692"/>
    </source>
</evidence>
<dbReference type="Pfam" id="PF07730">
    <property type="entry name" value="HisKA_3"/>
    <property type="match status" value="1"/>
</dbReference>
<evidence type="ECO:0000256" key="10">
    <source>
        <dbReference type="ARBA" id="ARBA00022553"/>
    </source>
</evidence>
<dbReference type="GO" id="GO:0005737">
    <property type="term" value="C:cytoplasm"/>
    <property type="evidence" value="ECO:0007669"/>
    <property type="project" value="UniProtKB-SubCell"/>
</dbReference>
<evidence type="ECO:0000256" key="9">
    <source>
        <dbReference type="ARBA" id="ARBA00022490"/>
    </source>
</evidence>
<dbReference type="PANTHER" id="PTHR24421">
    <property type="entry name" value="NITRATE/NITRITE SENSOR PROTEIN NARX-RELATED"/>
    <property type="match status" value="1"/>
</dbReference>
<dbReference type="GO" id="GO:0000155">
    <property type="term" value="F:phosphorelay sensor kinase activity"/>
    <property type="evidence" value="ECO:0007669"/>
    <property type="project" value="InterPro"/>
</dbReference>
<evidence type="ECO:0000313" key="28">
    <source>
        <dbReference type="Proteomes" id="UP001220509"/>
    </source>
</evidence>
<dbReference type="RefSeq" id="WP_273615455.1">
    <property type="nucleotide sequence ID" value="NZ_CP117416.1"/>
</dbReference>
<evidence type="ECO:0000256" key="21">
    <source>
        <dbReference type="ARBA" id="ARBA00023136"/>
    </source>
</evidence>
<keyword evidence="11" id="KW-0808">Transferase</keyword>
<dbReference type="KEGG" id="pka:PQ456_06840"/>
<evidence type="ECO:0000259" key="25">
    <source>
        <dbReference type="PROSITE" id="PS50109"/>
    </source>
</evidence>
<dbReference type="EC" id="2.7.13.3" evidence="5"/>
<evidence type="ECO:0000256" key="22">
    <source>
        <dbReference type="ARBA" id="ARBA00024827"/>
    </source>
</evidence>
<evidence type="ECO:0000256" key="14">
    <source>
        <dbReference type="ARBA" id="ARBA00022741"/>
    </source>
</evidence>
<dbReference type="EMBL" id="CP117416">
    <property type="protein sequence ID" value="WCT57220.1"/>
    <property type="molecule type" value="Genomic_DNA"/>
</dbReference>
<dbReference type="InterPro" id="IPR050482">
    <property type="entry name" value="Sensor_HK_TwoCompSys"/>
</dbReference>
<dbReference type="GO" id="GO:0046983">
    <property type="term" value="F:protein dimerization activity"/>
    <property type="evidence" value="ECO:0007669"/>
    <property type="project" value="InterPro"/>
</dbReference>
<feature type="transmembrane region" description="Helical" evidence="24">
    <location>
        <begin position="12"/>
        <end position="32"/>
    </location>
</feature>
<evidence type="ECO:0000256" key="5">
    <source>
        <dbReference type="ARBA" id="ARBA00012438"/>
    </source>
</evidence>
<keyword evidence="13" id="KW-0479">Metal-binding</keyword>
<keyword evidence="21 24" id="KW-0472">Membrane</keyword>
<dbReference type="GO" id="GO:0051539">
    <property type="term" value="F:4 iron, 4 sulfur cluster binding"/>
    <property type="evidence" value="ECO:0007669"/>
    <property type="project" value="UniProtKB-KW"/>
</dbReference>
<evidence type="ECO:0000256" key="24">
    <source>
        <dbReference type="SAM" id="Phobius"/>
    </source>
</evidence>
<sequence>MRTKWFKNIKWELIGFFTTGGLLTVIIIFLAIRQGYIILSVPYVWYYYIAGIILICMAAGYIAGQRVQRRIDYVHLKMAQVGKGNFSIRMEPTEDESFNRVHEQFNTMMSTVERKMRILQQLGEKEVMERAIETERAVLEERRRMARDLHDSVSQQLFAIHMSASSLPKMLEKNEQQAKIVMDQVIQMSQLAQKQMRALITQLRPLELEGRSLAEALEFWFPDYCRHNGLKGMQDIELTGRLTEAKERQLFLIVQEALANIIKHADATIVSLSLQEDRHHVALHISDDGKGFNSSMHKQGSYGLTIMSERAEKLGGQAEVISRPGAGTTIRIHIPKFDIHEEEENHDGENKNSVSG</sequence>
<evidence type="ECO:0000256" key="15">
    <source>
        <dbReference type="ARBA" id="ARBA00022777"/>
    </source>
</evidence>
<keyword evidence="20" id="KW-0411">Iron-sulfur</keyword>
<comment type="catalytic activity">
    <reaction evidence="1">
        <text>ATP + protein L-histidine = ADP + protein N-phospho-L-histidine.</text>
        <dbReference type="EC" id="2.7.13.3"/>
    </reaction>
</comment>
<evidence type="ECO:0000256" key="6">
    <source>
        <dbReference type="ARBA" id="ARBA00017322"/>
    </source>
</evidence>
<dbReference type="InterPro" id="IPR003660">
    <property type="entry name" value="HAMP_dom"/>
</dbReference>
<evidence type="ECO:0000256" key="1">
    <source>
        <dbReference type="ARBA" id="ARBA00000085"/>
    </source>
</evidence>